<proteinExistence type="predicted"/>
<feature type="domain" description="PAC" evidence="9">
    <location>
        <begin position="791"/>
        <end position="843"/>
    </location>
</feature>
<dbReference type="KEGG" id="spir:CWM47_03820"/>
<comment type="catalytic activity">
    <reaction evidence="1">
        <text>ATP + protein L-histidine = ADP + protein N-phospho-L-histidine.</text>
        <dbReference type="EC" id="2.7.13.3"/>
    </reaction>
</comment>
<dbReference type="CDD" id="cd00130">
    <property type="entry name" value="PAS"/>
    <property type="match status" value="3"/>
</dbReference>
<dbReference type="PANTHER" id="PTHR43304">
    <property type="entry name" value="PHYTOCHROME-LIKE PROTEIN CPH1"/>
    <property type="match status" value="1"/>
</dbReference>
<dbReference type="InterPro" id="IPR035965">
    <property type="entry name" value="PAS-like_dom_sf"/>
</dbReference>
<dbReference type="InterPro" id="IPR003661">
    <property type="entry name" value="HisK_dim/P_dom"/>
</dbReference>
<dbReference type="InterPro" id="IPR013767">
    <property type="entry name" value="PAS_fold"/>
</dbReference>
<feature type="coiled-coil region" evidence="6">
    <location>
        <begin position="289"/>
        <end position="316"/>
    </location>
</feature>
<dbReference type="SMART" id="SM00091">
    <property type="entry name" value="PAS"/>
    <property type="match status" value="5"/>
</dbReference>
<dbReference type="EMBL" id="CP025096">
    <property type="protein sequence ID" value="AUD01026.1"/>
    <property type="molecule type" value="Genomic_DNA"/>
</dbReference>
<dbReference type="InterPro" id="IPR013655">
    <property type="entry name" value="PAS_fold_3"/>
</dbReference>
<dbReference type="PANTHER" id="PTHR43304:SF1">
    <property type="entry name" value="PAC DOMAIN-CONTAINING PROTEIN"/>
    <property type="match status" value="1"/>
</dbReference>
<dbReference type="InterPro" id="IPR000700">
    <property type="entry name" value="PAS-assoc_C"/>
</dbReference>
<evidence type="ECO:0000313" key="10">
    <source>
        <dbReference type="EMBL" id="AUD01026.1"/>
    </source>
</evidence>
<feature type="domain" description="Histidine kinase" evidence="7">
    <location>
        <begin position="861"/>
        <end position="1078"/>
    </location>
</feature>
<dbReference type="EC" id="2.7.13.3" evidence="2"/>
<dbReference type="InterPro" id="IPR036890">
    <property type="entry name" value="HATPase_C_sf"/>
</dbReference>
<dbReference type="Pfam" id="PF00512">
    <property type="entry name" value="HisKA"/>
    <property type="match status" value="1"/>
</dbReference>
<sequence>MKVNSLSNKYDLLSGDLVDLPIGVIECELSSDIISSQHLVVTYCNPYASALLAINYSPPSPFFFDTNPYLKSLAQSVYAVLKTSTPHITESYVPERGRWIESSIYRHTETCLIYLKEVTFRNPDKIRQFGGLPAEKASNLLNNPNGQSSFIVPVATYQDEVHQQLLVKANALDRSNQLLQAVINTSPTGLALLKPIYVDHKIIDFVYLVNNPKSAVITGLSQDAMIGQSLLTLFPHLLTSGVFDKMVTVIQTGESQQFQLLDKLPTGAFWGDFSLVRVENDLLFSVNDITHTKQIEEELRQTNANLERNVAERTTTIQELSAINRAILQYAGLAIAATDVHGIIQLVNPALEEFTGYSADELVGKVKPGALREPNAHNYQIDQLKPDLNKPEVAGEAIITAYIEQHDFIRRENTLLTKDGQLIPVLSTISGFYDDQKNLLGFVDIITDISNLKAVEQALIKANERAQLAIRAGKLGIWEWNLETNEFTLDDFFYKLLHIPSSIRIQHLDEIKQLVHPGDMLFFNQYEQAVRTSKSPFNLELRVINPISRITHYIRVDGIMAQPIDGANSRMVGMIRDRTHKRMSEQALQASENKYRSLVGHMKEAVFQTDSNGLWTYLNPAWEEITGFSVDESIGQLFLNHVLTDDQARNQALFEPMIARQKKFCRHVVRYRHKDGDFRWIDVFAQLTLDDQNQITGTAGTLTDITERKKAEDTLQESEQRFREIAENVDELFWIRDSNNPQYLYINRAFEQLSGIPLEEIYANPQIFLSTILEEDRPLLIRAFTKPEPGLRFQFRARHQDGSLRWLSARLVGIQEGNKAQTRLIGIATDITPLIEKEQILKDSLEKEQQLNDLKSQFIATASHEFRTPLTAISTSIDLLKYYANLEAGNPITPAINKHANNISLKVMALNELIVDTLTISKLNEGKQEVNLELTDLTDLVETLIALDFCDRPDKRQVAVQTKGQATDAIVDKKLMVHVLTNLLTNAFKFSTGNPVLTIRYEPETCSIDVMDNGRGIPKKDIPNLFSKFFRASNAKDIKGTGLGLSICLEYITLQNGVIEIDSTEDVGTTFTVTLPIG</sequence>
<evidence type="ECO:0000259" key="8">
    <source>
        <dbReference type="PROSITE" id="PS50112"/>
    </source>
</evidence>
<dbReference type="OrthoDB" id="890870at2"/>
<dbReference type="SUPFAM" id="SSF47384">
    <property type="entry name" value="Homodimeric domain of signal transducing histidine kinase"/>
    <property type="match status" value="1"/>
</dbReference>
<evidence type="ECO:0000259" key="9">
    <source>
        <dbReference type="PROSITE" id="PS50113"/>
    </source>
</evidence>
<dbReference type="Pfam" id="PF00989">
    <property type="entry name" value="PAS"/>
    <property type="match status" value="1"/>
</dbReference>
<dbReference type="InterPro" id="IPR000014">
    <property type="entry name" value="PAS"/>
</dbReference>
<gene>
    <name evidence="10" type="ORF">CWM47_03820</name>
</gene>
<keyword evidence="5" id="KW-0418">Kinase</keyword>
<feature type="domain" description="PAC" evidence="9">
    <location>
        <begin position="409"/>
        <end position="461"/>
    </location>
</feature>
<dbReference type="InterPro" id="IPR004358">
    <property type="entry name" value="Sig_transdc_His_kin-like_C"/>
</dbReference>
<evidence type="ECO:0000256" key="4">
    <source>
        <dbReference type="ARBA" id="ARBA00022679"/>
    </source>
</evidence>
<dbReference type="Pfam" id="PF08447">
    <property type="entry name" value="PAS_3"/>
    <property type="match status" value="1"/>
</dbReference>
<dbReference type="PRINTS" id="PR00344">
    <property type="entry name" value="BCTRLSENSOR"/>
</dbReference>
<dbReference type="Gene3D" id="3.30.565.10">
    <property type="entry name" value="Histidine kinase-like ATPase, C-terminal domain"/>
    <property type="match status" value="1"/>
</dbReference>
<feature type="domain" description="PAS" evidence="8">
    <location>
        <begin position="718"/>
        <end position="777"/>
    </location>
</feature>
<dbReference type="SUPFAM" id="SSF55874">
    <property type="entry name" value="ATPase domain of HSP90 chaperone/DNA topoisomerase II/histidine kinase"/>
    <property type="match status" value="1"/>
</dbReference>
<dbReference type="CDD" id="cd00082">
    <property type="entry name" value="HisKA"/>
    <property type="match status" value="1"/>
</dbReference>
<dbReference type="Proteomes" id="UP000232883">
    <property type="component" value="Chromosome"/>
</dbReference>
<dbReference type="PROSITE" id="PS50109">
    <property type="entry name" value="HIS_KIN"/>
    <property type="match status" value="1"/>
</dbReference>
<dbReference type="InterPro" id="IPR001610">
    <property type="entry name" value="PAC"/>
</dbReference>
<dbReference type="SMART" id="SM00086">
    <property type="entry name" value="PAC"/>
    <property type="match status" value="3"/>
</dbReference>
<evidence type="ECO:0000259" key="7">
    <source>
        <dbReference type="PROSITE" id="PS50109"/>
    </source>
</evidence>
<evidence type="ECO:0000256" key="5">
    <source>
        <dbReference type="ARBA" id="ARBA00022777"/>
    </source>
</evidence>
<evidence type="ECO:0000256" key="1">
    <source>
        <dbReference type="ARBA" id="ARBA00000085"/>
    </source>
</evidence>
<dbReference type="InterPro" id="IPR036097">
    <property type="entry name" value="HisK_dim/P_sf"/>
</dbReference>
<feature type="domain" description="PAS" evidence="8">
    <location>
        <begin position="591"/>
        <end position="661"/>
    </location>
</feature>
<dbReference type="AlphaFoldDB" id="A0A2K8YTQ9"/>
<keyword evidence="6" id="KW-0175">Coiled coil</keyword>
<reference evidence="10 11" key="1">
    <citation type="submission" date="2017-11" db="EMBL/GenBank/DDBJ databases">
        <title>Taxonomic description and genome sequences of Spirosoma HA7 sp. nov., isolated from pollen microhabitat of Corylus avellana.</title>
        <authorList>
            <person name="Ambika Manirajan B."/>
            <person name="Suarez C."/>
            <person name="Ratering S."/>
            <person name="Geissler-Plaum R."/>
            <person name="Cardinale M."/>
            <person name="Sylvia S."/>
        </authorList>
    </citation>
    <scope>NUCLEOTIDE SEQUENCE [LARGE SCALE GENOMIC DNA]</scope>
    <source>
        <strain evidence="10 11">HA7</strain>
    </source>
</reference>
<evidence type="ECO:0000313" key="11">
    <source>
        <dbReference type="Proteomes" id="UP000232883"/>
    </source>
</evidence>
<dbReference type="PROSITE" id="PS50112">
    <property type="entry name" value="PAS"/>
    <property type="match status" value="3"/>
</dbReference>
<dbReference type="SMART" id="SM00387">
    <property type="entry name" value="HATPase_c"/>
    <property type="match status" value="1"/>
</dbReference>
<keyword evidence="4" id="KW-0808">Transferase</keyword>
<dbReference type="Gene3D" id="1.10.287.130">
    <property type="match status" value="1"/>
</dbReference>
<keyword evidence="11" id="KW-1185">Reference proteome</keyword>
<accession>A0A2K8YTQ9</accession>
<protein>
    <recommendedName>
        <fullName evidence="2">histidine kinase</fullName>
        <ecNumber evidence="2">2.7.13.3</ecNumber>
    </recommendedName>
</protein>
<dbReference type="InterPro" id="IPR005467">
    <property type="entry name" value="His_kinase_dom"/>
</dbReference>
<dbReference type="SUPFAM" id="SSF55785">
    <property type="entry name" value="PYP-like sensor domain (PAS domain)"/>
    <property type="match status" value="5"/>
</dbReference>
<dbReference type="PROSITE" id="PS50113">
    <property type="entry name" value="PAC"/>
    <property type="match status" value="3"/>
</dbReference>
<organism evidence="10 11">
    <name type="scientific">Spirosoma pollinicola</name>
    <dbReference type="NCBI Taxonomy" id="2057025"/>
    <lineage>
        <taxon>Bacteria</taxon>
        <taxon>Pseudomonadati</taxon>
        <taxon>Bacteroidota</taxon>
        <taxon>Cytophagia</taxon>
        <taxon>Cytophagales</taxon>
        <taxon>Cytophagaceae</taxon>
        <taxon>Spirosoma</taxon>
    </lineage>
</organism>
<dbReference type="GO" id="GO:0000155">
    <property type="term" value="F:phosphorelay sensor kinase activity"/>
    <property type="evidence" value="ECO:0007669"/>
    <property type="project" value="InterPro"/>
</dbReference>
<evidence type="ECO:0000256" key="6">
    <source>
        <dbReference type="SAM" id="Coils"/>
    </source>
</evidence>
<dbReference type="GO" id="GO:0006355">
    <property type="term" value="P:regulation of DNA-templated transcription"/>
    <property type="evidence" value="ECO:0007669"/>
    <property type="project" value="InterPro"/>
</dbReference>
<dbReference type="CDD" id="cd00075">
    <property type="entry name" value="HATPase"/>
    <property type="match status" value="1"/>
</dbReference>
<name>A0A2K8YTQ9_9BACT</name>
<dbReference type="Gene3D" id="3.30.450.20">
    <property type="entry name" value="PAS domain"/>
    <property type="match status" value="5"/>
</dbReference>
<dbReference type="InterPro" id="IPR003594">
    <property type="entry name" value="HATPase_dom"/>
</dbReference>
<dbReference type="SMART" id="SM00388">
    <property type="entry name" value="HisKA"/>
    <property type="match status" value="1"/>
</dbReference>
<feature type="domain" description="PAC" evidence="9">
    <location>
        <begin position="662"/>
        <end position="717"/>
    </location>
</feature>
<evidence type="ECO:0000256" key="3">
    <source>
        <dbReference type="ARBA" id="ARBA00022553"/>
    </source>
</evidence>
<dbReference type="NCBIfam" id="TIGR00229">
    <property type="entry name" value="sensory_box"/>
    <property type="match status" value="3"/>
</dbReference>
<dbReference type="InterPro" id="IPR052162">
    <property type="entry name" value="Sensor_kinase/Photoreceptor"/>
</dbReference>
<feature type="domain" description="PAS" evidence="8">
    <location>
        <begin position="325"/>
        <end position="365"/>
    </location>
</feature>
<keyword evidence="3" id="KW-0597">Phosphoprotein</keyword>
<evidence type="ECO:0000256" key="2">
    <source>
        <dbReference type="ARBA" id="ARBA00012438"/>
    </source>
</evidence>
<dbReference type="Pfam" id="PF02518">
    <property type="entry name" value="HATPase_c"/>
    <property type="match status" value="1"/>
</dbReference>
<dbReference type="Pfam" id="PF13426">
    <property type="entry name" value="PAS_9"/>
    <property type="match status" value="1"/>
</dbReference>